<accession>A0A427YES0</accession>
<feature type="compositionally biased region" description="Polar residues" evidence="1">
    <location>
        <begin position="55"/>
        <end position="75"/>
    </location>
</feature>
<organism evidence="2 3">
    <name type="scientific">Saitozyma podzolica</name>
    <dbReference type="NCBI Taxonomy" id="1890683"/>
    <lineage>
        <taxon>Eukaryota</taxon>
        <taxon>Fungi</taxon>
        <taxon>Dikarya</taxon>
        <taxon>Basidiomycota</taxon>
        <taxon>Agaricomycotina</taxon>
        <taxon>Tremellomycetes</taxon>
        <taxon>Tremellales</taxon>
        <taxon>Trimorphomycetaceae</taxon>
        <taxon>Saitozyma</taxon>
    </lineage>
</organism>
<dbReference type="AlphaFoldDB" id="A0A427YES0"/>
<feature type="region of interest" description="Disordered" evidence="1">
    <location>
        <begin position="28"/>
        <end position="98"/>
    </location>
</feature>
<comment type="caution">
    <text evidence="2">The sequence shown here is derived from an EMBL/GenBank/DDBJ whole genome shotgun (WGS) entry which is preliminary data.</text>
</comment>
<evidence type="ECO:0000256" key="1">
    <source>
        <dbReference type="SAM" id="MobiDB-lite"/>
    </source>
</evidence>
<protein>
    <submittedName>
        <fullName evidence="2">Uncharacterized protein</fullName>
    </submittedName>
</protein>
<feature type="compositionally biased region" description="Pro residues" evidence="1">
    <location>
        <begin position="77"/>
        <end position="95"/>
    </location>
</feature>
<evidence type="ECO:0000313" key="2">
    <source>
        <dbReference type="EMBL" id="RSH89570.1"/>
    </source>
</evidence>
<dbReference type="EMBL" id="RSCD01000013">
    <property type="protein sequence ID" value="RSH89570.1"/>
    <property type="molecule type" value="Genomic_DNA"/>
</dbReference>
<reference evidence="2 3" key="1">
    <citation type="submission" date="2018-11" db="EMBL/GenBank/DDBJ databases">
        <title>Genome sequence of Saitozyma podzolica DSM 27192.</title>
        <authorList>
            <person name="Aliyu H."/>
            <person name="Gorte O."/>
            <person name="Ochsenreither K."/>
        </authorList>
    </citation>
    <scope>NUCLEOTIDE SEQUENCE [LARGE SCALE GENOMIC DNA]</scope>
    <source>
        <strain evidence="2 3">DSM 27192</strain>
    </source>
</reference>
<evidence type="ECO:0000313" key="3">
    <source>
        <dbReference type="Proteomes" id="UP000279259"/>
    </source>
</evidence>
<dbReference type="Proteomes" id="UP000279259">
    <property type="component" value="Unassembled WGS sequence"/>
</dbReference>
<keyword evidence="3" id="KW-1185">Reference proteome</keyword>
<proteinExistence type="predicted"/>
<sequence>MSGAGRAAPLSSIERRLFARWTCYETYSTTPTGRDETFESPSTTNASDPGYPAASQRNLIRTNYSLGSESWETNGLPTPPSTPPQPVPPSPPLTPPAEGVEDIDAIKGTVTSVTSFHPILFGRTNTEQHDGTKLFLPPHGRTAGATRAQTLIVTVETEDEDDIGPCRDDVCGLRSLRSGRNRRAYRGHAG</sequence>
<gene>
    <name evidence="2" type="ORF">EHS25_002121</name>
</gene>
<name>A0A427YES0_9TREE</name>